<proteinExistence type="predicted"/>
<reference evidence="1 2" key="1">
    <citation type="submission" date="2020-02" db="EMBL/GenBank/DDBJ databases">
        <authorList>
            <person name="Chaudhuri R."/>
        </authorList>
    </citation>
    <scope>NUCLEOTIDE SEQUENCE [LARGE SCALE GENOMIC DNA]</scope>
    <source>
        <strain evidence="1">SFB21</strain>
    </source>
</reference>
<evidence type="ECO:0000313" key="1">
    <source>
        <dbReference type="EMBL" id="CAB1213200.1"/>
    </source>
</evidence>
<protein>
    <recommendedName>
        <fullName evidence="3">GNAT family N-acetyltransferase</fullName>
    </recommendedName>
</protein>
<accession>A0A811GC54</accession>
<organism evidence="1 2">
    <name type="scientific">Acinetobacter bouvetii</name>
    <dbReference type="NCBI Taxonomy" id="202951"/>
    <lineage>
        <taxon>Bacteria</taxon>
        <taxon>Pseudomonadati</taxon>
        <taxon>Pseudomonadota</taxon>
        <taxon>Gammaproteobacteria</taxon>
        <taxon>Moraxellales</taxon>
        <taxon>Moraxellaceae</taxon>
        <taxon>Acinetobacter</taxon>
    </lineage>
</organism>
<evidence type="ECO:0008006" key="3">
    <source>
        <dbReference type="Google" id="ProtNLM"/>
    </source>
</evidence>
<dbReference type="EMBL" id="CADDTS010000023">
    <property type="protein sequence ID" value="CAB1213200.1"/>
    <property type="molecule type" value="Genomic_DNA"/>
</dbReference>
<dbReference type="AlphaFoldDB" id="A0A811GC54"/>
<gene>
    <name evidence="1" type="ORF">SFB21_1244</name>
</gene>
<name>A0A811GC54_9GAMM</name>
<evidence type="ECO:0000313" key="2">
    <source>
        <dbReference type="Proteomes" id="UP000489961"/>
    </source>
</evidence>
<comment type="caution">
    <text evidence="1">The sequence shown here is derived from an EMBL/GenBank/DDBJ whole genome shotgun (WGS) entry which is preliminary data.</text>
</comment>
<dbReference type="Proteomes" id="UP000489961">
    <property type="component" value="Unassembled WGS sequence"/>
</dbReference>
<sequence>MGITETIIDFAKLATEQKHRFFKTMCEFDQQIFPDFCEEEIYNFVYDKDAVSVLVIHYHHKNEIVGQNIIPILKLSLAGNPIFVVSNRAGILPAYRKGNRTLKTAIRIAINHRIRHPTIPLWFVPTVIQPKVYTLFASRSQNFFPRVGKDIPQEYLKVLQLMQQRKQEVSKRREDIFVYPHVMPQTTPKHIQRLRNKATPHSNFFMQHVPDYFDGMGLLCICKLDLKTILETIFNLSFDRHVY</sequence>
<dbReference type="RefSeq" id="WP_174559179.1">
    <property type="nucleotide sequence ID" value="NZ_CADDTS010000023.1"/>
</dbReference>